<gene>
    <name evidence="2" type="ORF">GCM10023307_01000</name>
</gene>
<organism evidence="2 3">
    <name type="scientific">Lysobacter hankyongensis</name>
    <dbReference type="NCBI Taxonomy" id="1176535"/>
    <lineage>
        <taxon>Bacteria</taxon>
        <taxon>Pseudomonadati</taxon>
        <taxon>Pseudomonadota</taxon>
        <taxon>Gammaproteobacteria</taxon>
        <taxon>Lysobacterales</taxon>
        <taxon>Lysobacteraceae</taxon>
        <taxon>Lysobacter</taxon>
    </lineage>
</organism>
<proteinExistence type="predicted"/>
<comment type="caution">
    <text evidence="2">The sequence shown here is derived from an EMBL/GenBank/DDBJ whole genome shotgun (WGS) entry which is preliminary data.</text>
</comment>
<evidence type="ECO:0000313" key="3">
    <source>
        <dbReference type="Proteomes" id="UP001499959"/>
    </source>
</evidence>
<protein>
    <recommendedName>
        <fullName evidence="4">DUF1579 domain-containing protein</fullName>
    </recommendedName>
</protein>
<dbReference type="Proteomes" id="UP001499959">
    <property type="component" value="Unassembled WGS sequence"/>
</dbReference>
<evidence type="ECO:0000256" key="1">
    <source>
        <dbReference type="SAM" id="SignalP"/>
    </source>
</evidence>
<keyword evidence="1" id="KW-0732">Signal</keyword>
<feature type="chain" id="PRO_5046415994" description="DUF1579 domain-containing protein" evidence="1">
    <location>
        <begin position="20"/>
        <end position="183"/>
    </location>
</feature>
<dbReference type="EMBL" id="BAABJE010000001">
    <property type="protein sequence ID" value="GAA4780806.1"/>
    <property type="molecule type" value="Genomic_DNA"/>
</dbReference>
<sequence length="183" mass="20064">MRRIALAVLLVVLALPLSAADTTTAPTATPHLLDRFKALAGDWSGEGLDGNSMPDTHVNYTVTAGGNAVEELLFPGTPHEMRTLYVRDGDDVVLVHFCASGNHPKMRAREEHDGRIVFAFDGAVNFDPATAGHMHDADFTLLGPDELRTQWRFWQDGKPAAHVANLHLKRVTIEPNELVDPPR</sequence>
<dbReference type="RefSeq" id="WP_345301314.1">
    <property type="nucleotide sequence ID" value="NZ_BAABJE010000001.1"/>
</dbReference>
<evidence type="ECO:0008006" key="4">
    <source>
        <dbReference type="Google" id="ProtNLM"/>
    </source>
</evidence>
<keyword evidence="3" id="KW-1185">Reference proteome</keyword>
<reference evidence="3" key="1">
    <citation type="journal article" date="2019" name="Int. J. Syst. Evol. Microbiol.">
        <title>The Global Catalogue of Microorganisms (GCM) 10K type strain sequencing project: providing services to taxonomists for standard genome sequencing and annotation.</title>
        <authorList>
            <consortium name="The Broad Institute Genomics Platform"/>
            <consortium name="The Broad Institute Genome Sequencing Center for Infectious Disease"/>
            <person name="Wu L."/>
            <person name="Ma J."/>
        </authorList>
    </citation>
    <scope>NUCLEOTIDE SEQUENCE [LARGE SCALE GENOMIC DNA]</scope>
    <source>
        <strain evidence="3">JCM 18204</strain>
    </source>
</reference>
<feature type="signal peptide" evidence="1">
    <location>
        <begin position="1"/>
        <end position="19"/>
    </location>
</feature>
<accession>A0ABP9AGK0</accession>
<evidence type="ECO:0000313" key="2">
    <source>
        <dbReference type="EMBL" id="GAA4780806.1"/>
    </source>
</evidence>
<name>A0ABP9AGK0_9GAMM</name>